<dbReference type="RefSeq" id="WP_265423569.1">
    <property type="nucleotide sequence ID" value="NZ_JAPFPW010000001.1"/>
</dbReference>
<organism evidence="2 3">
    <name type="scientific">Desulfobotulus pelophilus</name>
    <dbReference type="NCBI Taxonomy" id="2823377"/>
    <lineage>
        <taxon>Bacteria</taxon>
        <taxon>Pseudomonadati</taxon>
        <taxon>Thermodesulfobacteriota</taxon>
        <taxon>Desulfobacteria</taxon>
        <taxon>Desulfobacterales</taxon>
        <taxon>Desulfobacteraceae</taxon>
        <taxon>Desulfobotulus</taxon>
    </lineage>
</organism>
<protein>
    <submittedName>
        <fullName evidence="2">NAD(P)H-dependent oxidoreductase</fullName>
    </submittedName>
</protein>
<evidence type="ECO:0000313" key="2">
    <source>
        <dbReference type="EMBL" id="MCW7752707.1"/>
    </source>
</evidence>
<gene>
    <name evidence="2" type="ORF">OOT00_01750</name>
</gene>
<evidence type="ECO:0000313" key="3">
    <source>
        <dbReference type="Proteomes" id="UP001209681"/>
    </source>
</evidence>
<reference evidence="2 3" key="1">
    <citation type="submission" date="2022-11" db="EMBL/GenBank/DDBJ databases">
        <title>Desulfobotulus tamanensis H1 sp. nov. - anaerobic, alkaliphilic, sulphate reducing bacterium isolated from terrestrial mud volcano.</title>
        <authorList>
            <person name="Frolova A."/>
            <person name="Merkel A.Y."/>
            <person name="Slobodkin A.I."/>
        </authorList>
    </citation>
    <scope>NUCLEOTIDE SEQUENCE [LARGE SCALE GENOMIC DNA]</scope>
    <source>
        <strain evidence="2 3">H1</strain>
    </source>
</reference>
<dbReference type="EMBL" id="JAPFPW010000001">
    <property type="protein sequence ID" value="MCW7752707.1"/>
    <property type="molecule type" value="Genomic_DNA"/>
</dbReference>
<dbReference type="Pfam" id="PF03358">
    <property type="entry name" value="FMN_red"/>
    <property type="match status" value="1"/>
</dbReference>
<name>A0ABT3N5H1_9BACT</name>
<dbReference type="Gene3D" id="3.40.50.360">
    <property type="match status" value="2"/>
</dbReference>
<dbReference type="SUPFAM" id="SSF52218">
    <property type="entry name" value="Flavoproteins"/>
    <property type="match status" value="2"/>
</dbReference>
<dbReference type="InterPro" id="IPR005025">
    <property type="entry name" value="FMN_Rdtase-like_dom"/>
</dbReference>
<feature type="domain" description="NADPH-dependent FMN reductase-like" evidence="1">
    <location>
        <begin position="1"/>
        <end position="133"/>
    </location>
</feature>
<accession>A0ABT3N5H1</accession>
<comment type="caution">
    <text evidence="2">The sequence shown here is derived from an EMBL/GenBank/DDBJ whole genome shotgun (WGS) entry which is preliminary data.</text>
</comment>
<sequence>MQITVISGSPKGELSVTLQSLRYLEKKFPEHSMHVVHVGQTIRSIEEKAERREEIRNLVKVSELVLFVHPVYTFSIPSQLKRFMEIVHETDLKEVFAGKYAAVLTTSIHFFDHSAHAYMRAVIEDLGMAFAGAFSADSYDLLNEREQQRLECFATDLLATVSLKRPVSRAYAPLAPFVWDYVPLSSPSVLDSRGKKVVIIQDKRYRGINAGAMADRLASRFPDADRIILEDIFIMGGCLGCVQCGFDHRCVFTGKDDFIRTYEDRIKPADILFFVMKIEDRMFSSLWKTFFDRGFYNTHTPTLREKQLGFVISGPLGQMAPFREVLTAFTEWQGAGLVDLVSDECADASVLDSQLDTLAERTVEASELGYVAPPTFLGRAGMKVFRDDVFGRHRFVFQADHEWFEANGIYDFPHDDKRAMDTNAFMLELMKDPDTREAIRKMLKSEMVKPIRKVVEMLNT</sequence>
<evidence type="ECO:0000259" key="1">
    <source>
        <dbReference type="Pfam" id="PF03358"/>
    </source>
</evidence>
<dbReference type="Proteomes" id="UP001209681">
    <property type="component" value="Unassembled WGS sequence"/>
</dbReference>
<dbReference type="InterPro" id="IPR029039">
    <property type="entry name" value="Flavoprotein-like_sf"/>
</dbReference>
<proteinExistence type="predicted"/>
<keyword evidence="3" id="KW-1185">Reference proteome</keyword>